<gene>
    <name evidence="20" type="ORF">PMEA_00019216</name>
</gene>
<dbReference type="PROSITE" id="PS50026">
    <property type="entry name" value="EGF_3"/>
    <property type="match status" value="16"/>
</dbReference>
<feature type="domain" description="VWFA" evidence="18">
    <location>
        <begin position="340"/>
        <end position="515"/>
    </location>
</feature>
<dbReference type="InterPro" id="IPR024731">
    <property type="entry name" value="NELL2-like_EGF"/>
</dbReference>
<dbReference type="PRINTS" id="PR00453">
    <property type="entry name" value="VWFADOMAIN"/>
</dbReference>
<feature type="transmembrane region" description="Helical" evidence="15">
    <location>
        <begin position="2728"/>
        <end position="2748"/>
    </location>
</feature>
<dbReference type="SMART" id="SM00327">
    <property type="entry name" value="VWA"/>
    <property type="match status" value="3"/>
</dbReference>
<dbReference type="SMART" id="SM00179">
    <property type="entry name" value="EGF_CA"/>
    <property type="match status" value="17"/>
</dbReference>
<dbReference type="CDD" id="cd00054">
    <property type="entry name" value="EGF_CA"/>
    <property type="match status" value="15"/>
</dbReference>
<dbReference type="Proteomes" id="UP001159428">
    <property type="component" value="Unassembled WGS sequence"/>
</dbReference>
<dbReference type="Pfam" id="PF08016">
    <property type="entry name" value="PKD_channel"/>
    <property type="match status" value="1"/>
</dbReference>
<dbReference type="PANTHER" id="PTHR10877">
    <property type="entry name" value="POLYCYSTIN FAMILY MEMBER"/>
    <property type="match status" value="1"/>
</dbReference>
<feature type="domain" description="PLAT" evidence="17">
    <location>
        <begin position="2561"/>
        <end position="2681"/>
    </location>
</feature>
<dbReference type="PANTHER" id="PTHR10877:SF150">
    <property type="entry name" value="REJ DOMAIN-CONTAINING PROTEIN"/>
    <property type="match status" value="1"/>
</dbReference>
<dbReference type="SMART" id="SM00303">
    <property type="entry name" value="GPS"/>
    <property type="match status" value="1"/>
</dbReference>
<dbReference type="Gene3D" id="3.40.50.410">
    <property type="entry name" value="von Willebrand factor, type A domain"/>
    <property type="match status" value="3"/>
</dbReference>
<dbReference type="GO" id="GO:0005262">
    <property type="term" value="F:calcium channel activity"/>
    <property type="evidence" value="ECO:0007669"/>
    <property type="project" value="TreeGrafter"/>
</dbReference>
<evidence type="ECO:0000259" key="16">
    <source>
        <dbReference type="PROSITE" id="PS50026"/>
    </source>
</evidence>
<dbReference type="InterPro" id="IPR018097">
    <property type="entry name" value="EGF_Ca-bd_CS"/>
</dbReference>
<feature type="transmembrane region" description="Helical" evidence="15">
    <location>
        <begin position="2930"/>
        <end position="2950"/>
    </location>
</feature>
<keyword evidence="8" id="KW-0677">Repeat</keyword>
<evidence type="ECO:0000256" key="8">
    <source>
        <dbReference type="ARBA" id="ARBA00022737"/>
    </source>
</evidence>
<dbReference type="SMART" id="SM00308">
    <property type="entry name" value="LH2"/>
    <property type="match status" value="1"/>
</dbReference>
<keyword evidence="10 15" id="KW-0472">Membrane</keyword>
<dbReference type="InterPro" id="IPR000742">
    <property type="entry name" value="EGF"/>
</dbReference>
<dbReference type="GO" id="GO:0016020">
    <property type="term" value="C:membrane"/>
    <property type="evidence" value="ECO:0007669"/>
    <property type="project" value="UniProtKB-SubCell"/>
</dbReference>
<dbReference type="SUPFAM" id="SSF57196">
    <property type="entry name" value="EGF/Laminin"/>
    <property type="match status" value="3"/>
</dbReference>
<dbReference type="CDD" id="cd01450">
    <property type="entry name" value="vWFA_subfamily_ECM"/>
    <property type="match status" value="1"/>
</dbReference>
<keyword evidence="4" id="KW-0964">Secreted</keyword>
<evidence type="ECO:0000256" key="6">
    <source>
        <dbReference type="ARBA" id="ARBA00022692"/>
    </source>
</evidence>
<organism evidence="20 21">
    <name type="scientific">Pocillopora meandrina</name>
    <dbReference type="NCBI Taxonomy" id="46732"/>
    <lineage>
        <taxon>Eukaryota</taxon>
        <taxon>Metazoa</taxon>
        <taxon>Cnidaria</taxon>
        <taxon>Anthozoa</taxon>
        <taxon>Hexacorallia</taxon>
        <taxon>Scleractinia</taxon>
        <taxon>Astrocoeniina</taxon>
        <taxon>Pocilloporidae</taxon>
        <taxon>Pocillopora</taxon>
    </lineage>
</organism>
<keyword evidence="9 15" id="KW-1133">Transmembrane helix</keyword>
<dbReference type="InterPro" id="IPR051223">
    <property type="entry name" value="Polycystin"/>
</dbReference>
<evidence type="ECO:0000256" key="3">
    <source>
        <dbReference type="ARBA" id="ARBA00007200"/>
    </source>
</evidence>
<comment type="caution">
    <text evidence="14">Lacks conserved residue(s) required for the propagation of feature annotation.</text>
</comment>
<dbReference type="InterPro" id="IPR013122">
    <property type="entry name" value="PKD1_2_channel"/>
</dbReference>
<dbReference type="InterPro" id="IPR013032">
    <property type="entry name" value="EGF-like_CS"/>
</dbReference>
<dbReference type="FunFam" id="2.10.25.10:FF:000038">
    <property type="entry name" value="Fibrillin 2"/>
    <property type="match status" value="8"/>
</dbReference>
<dbReference type="Pfam" id="PF07645">
    <property type="entry name" value="EGF_CA"/>
    <property type="match status" value="11"/>
</dbReference>
<name>A0AAU9X8B9_9CNID</name>
<feature type="domain" description="EGF-like" evidence="16">
    <location>
        <begin position="76"/>
        <end position="111"/>
    </location>
</feature>
<evidence type="ECO:0000256" key="14">
    <source>
        <dbReference type="PROSITE-ProRule" id="PRU00076"/>
    </source>
</evidence>
<dbReference type="PROSITE" id="PS50095">
    <property type="entry name" value="PLAT"/>
    <property type="match status" value="1"/>
</dbReference>
<keyword evidence="21" id="KW-1185">Reference proteome</keyword>
<dbReference type="EMBL" id="CALNXJ010000034">
    <property type="protein sequence ID" value="CAH3140503.1"/>
    <property type="molecule type" value="Genomic_DNA"/>
</dbReference>
<evidence type="ECO:0000256" key="5">
    <source>
        <dbReference type="ARBA" id="ARBA00022536"/>
    </source>
</evidence>
<feature type="domain" description="EGF-like" evidence="16">
    <location>
        <begin position="1379"/>
        <end position="1420"/>
    </location>
</feature>
<feature type="domain" description="EGF-like" evidence="16">
    <location>
        <begin position="1294"/>
        <end position="1335"/>
    </location>
</feature>
<dbReference type="Gene3D" id="2.10.25.10">
    <property type="entry name" value="Laminin"/>
    <property type="match status" value="14"/>
</dbReference>
<dbReference type="PRINTS" id="PR01433">
    <property type="entry name" value="POLYCYSTIN2"/>
</dbReference>
<evidence type="ECO:0000259" key="19">
    <source>
        <dbReference type="PROSITE" id="PS51820"/>
    </source>
</evidence>
<feature type="domain" description="EGF-like" evidence="16">
    <location>
        <begin position="732"/>
        <end position="769"/>
    </location>
</feature>
<dbReference type="InterPro" id="IPR036392">
    <property type="entry name" value="PLAT/LH2_dom_sf"/>
</dbReference>
<feature type="transmembrane region" description="Helical" evidence="15">
    <location>
        <begin position="3316"/>
        <end position="3338"/>
    </location>
</feature>
<accession>A0AAU9X8B9</accession>
<dbReference type="InterPro" id="IPR002035">
    <property type="entry name" value="VWF_A"/>
</dbReference>
<sequence>MELGFDFTNELGVKVAMKTDIHPSSPTVAGFNECADSTQNNCHQHASCNDLPEGFSCKCKAGFKDIGNTPGVQCEDVDECSTGNNNCDNDAACVNAAGTYSCNCGSGFTWEAKLMKCKDVNECSMNTDDCHNLATCSNKEGGYDCNCKAGYTGSGVSCSDEDECSTGSHQCTGGSQCINNQGSYTCQCASGLKWNANKLKCQDVDECKEKTDDCNILTKCVNNEGSYECQCIAGYTGSGNSCSDLNECASPSSHTCSSNGACINVEGTYECECEPGYKWKASAMRCQDVDECRQETDNCSPLATCTNKIGSFECECITGFTGDGVHCAGPGGSSCSVEADVAFVLHSVSPGEVFAQLKMFLKLAAAKFTISLGNRLGVSLYGNTVSHQVSLDVSKDNKRFISAVDSLTPLVGGNRLDLAIYDTFNSHFNHFNTISSNAKVMVLVVSDNVNRPTVHCPSYIQPYELAKRMYQAGVRVMVAAVAVNISEDYKEFVESDNEIWYFDDYEKLVSTAGDFAIAVCQTAVHSGSPPYCSAEGDYCQENGECQESGGVYDCKKCKPGYKLNGDRCDGVLREVYTSIIGDTVEELYRHDKFPNKPDISEVLSEFDATFNDTEGYGQRLSAFYQPPETGSYVFTLSCESSCELWLSGDDTEANLTRVVKLEPWESTEYQQWKKYPAKQNSGTFQLSGGSSYLIRAQMKAGAGVGSGHISVSVQKPSGGNQSHLLSKHALVYKDLCAVVLACQSNSECLNQRGSSTCICVPGFQEDNSSCHAPQQCPVVIDLVFLLDASSNVLSLENFERQKLFIQQIISRFNVTNSSRVSIIPYSDIPHEAKILSTRNKSVGEFAEDVRDLQLLMGGCSRHDLALNMSHSYLMNSGGPSSGQKVVVLMTTAKQPQHPQLTPGYQRIQTTTARLKDAGVLTFAIGFGDGVQEGDLKSIATEQSMIFFFEGFDNVTENAMVVYKSLCKASDVDECSSNTHKCHRSANCINTVGSYNCSCKPGFTGNGRQDCNDIDECEFLPDACHKDAYCKNQNGYHDCACVPGYSGNGTSCTAPEKCLVPVDIIFAIDASGSVGRDNYEKQKDFMKILASRYDLENSSRVAAIVFSNHASNEIQLGEMKTAMSFATAVDKIPYFQAFTRIDLALRKAYDEYFSTSSNETQRLVILLTDGKQTRNDFMTPAYVPILDTVQLLRSKSARIFAVGIGPSVDLTEMRMVTEQQDDIFLATEFNDLVSKADTIAKTTCAVVLQERGVTVCSADVDITSCHYGAHCVNTSNNFTCLCKNGFVGRGLQCDDIDECADGSHDCPGSASCVNTAGSYYCLCKQKGYSYNGSMCIDIDECAKDWDNCNDTLTTCFNLPGSYNCTCPEKNFAWNGQICVDIDECAKALHDCIAPAKCVNTAGSYNCSCDHPGSVQNGSSCVDIDECAQELDVCDDVTTKCVNTPGSYKCLCHQENYAWDGKSCVDKDECKDPTSCSANSSCTNLDGSYECTCSATESHLCYGTLLCGTPHVRIFNVGRTADQPTEFQLSSYYTFKANVEIRCAKIWTQNMSWIIANTSMNDFEALANGTMASSGFNDWTPSKQHEEFANVVHTLIFYFTVVQQEDNVTKTAYDRGFILMRLPPLVAIISGETEITKGDTQTIVLNGSESFDPHVGPGHQELLMFHWLCRRAGEEFPSEHPLEIKVVSRPLNPPKPSRGGCFGTGVGRLDSNEPLFVLNASVLESSNATYVFKLIVTKDVRSASDEKLVEVVKGNPPEVSLNWLNLEANFSDHVSRARNIDLHFKRFVLNDRLNVISTAPLTISADYMGYQCNDDVEYQWILYQENKNAGWLEVFNQPERTKVFKIDPKILEDNTKYRLELTVILRNDTPSKSVQVFKTALLPKEGSCVVTPDTGEAVYTLFELLCFGWFAINETFTYEIQISGEGSIYYSYYHGPSAKQMLVLPQGNASHGYWSNVKVFVLRSNGATTELDVPVRVTPPKSNGSMDLFELLVKNTTAFEDYLLSMESHKAWQLMTAMLLTTEAQELVDGSNSEKSLQQRIAQRDVALRRLQINEFKDLPGLVFISAFLASAGRNLPELSYLSKRYLPQIFGNMSDTILHEANNLKAKDERYISQGVYNMLFGTVELLMISAEEAKITEDSGLSAANRSKEKEIVLKSINIIRTLLRTLTTRSAVSQSPKSMQVLGLDFTAGRETFCGLESKTLNGSEGQGFVLPPNMKKAFGEIDLDSIDYQFIHTKFNPYLWHQTHQEVKSEILSLEFSDDNGNVLPVGGDDIDIDITIPLDSRNESLNNFFIRPLTMRYHIVTLDEISDSIILEVKPINRSLMMVVYVKHGGRPTLSDFDFYAVIPDYSSCRYDALNGNLVLKCVTSPYRVMSTGDFNQTGLYYVGVLYIEKSQLNHTRTRRSCFGRKRQKRDCVEPKPPPVRGVEYNRTLTYNPATDQNYSVKVQKYSCYYFSLTQNTWSKDGCKVGDETNEQLLHCKCNHLTAFAGGFLIAPNPIDFDKVFVEFTKLGETGNYVVLSTVCGIFGVYVLVIIWARKADMLDDRKLGPTVNIKHNENSSYKYDVTIITGVWRQAGTSASVFAKIYGTESSTKEVNLTGNAPPGRKLFARGSIDRFVLHLDSQLGSVFKVEMWHDNSGKSSSWFLDQVHIVERSTGEKWDFFYHNWLALHKGNGTTAATLMSHDNGQHSPGFKSMFHSMASADLADYHIWASVVTRPPRNFFTRVQRASCCLSFLYLAMVCNAMFYLVVGGSEDLIQIGPLQMSLRQLIIGIESTLIVTPVSIIITALFRFRKAKTNGECEDGDSNNNSPEMSSAKNNKKQFLLPHVFVYPAWFLCIATAATAATFTVFYSLQWGKEIADQWLASVLVSCVEDIFIWQPSKVLVLALLLILIFKRPKPPDEIENCDGTSFAEEIREQRAYELRKAKFFRFARQFLAFLAFYLFLMIVAYGDKDYHRYLMTKATRDGFAYFYKVNTGDKMWDYMLGKFIHDSYAGEWYNGQFEPTTEYIGNKASMLIGMPRLRQLRINEESCTVVKELEDMIDKCYDFYSMSEEDTTRLYLPHWIHLSESQLSWNNLSQLCPKPWRYSTAEELNNFPSWAQHHIYGGGGYVLDLGYDKPTAIRMMEAVKDKDWIDRRTRAILLEFQVLNLNTNLMSIITYHYEVLPFGFGLTYEKIDTIKLFNFQTMAYSFYLMCQLIFIFMVLVYITILLIRLCRKGGAFFKRIWNWIDVGQIVSASLAVVFYVMKVKFMHDSIQEVRRNPFVTVSFQFAIFWTEMEHAALSFALFFATFKILHFIRLNPQVQILAWSLAIAKNDIFSISVLFGLLFIAHGHFAYMVFGGSVFSFSSFIRSFASEFQLALGNTFHVVQLDDVNRIFGNLFTASFMVTLAILLINIFVSILDINLHDVKDDEEKLEEAYSMGEFIKTLLFGLDRQKEEDTKL</sequence>
<dbReference type="PROSITE" id="PS00010">
    <property type="entry name" value="ASX_HYDROXYL"/>
    <property type="match status" value="14"/>
</dbReference>
<feature type="domain" description="EGF-like" evidence="16">
    <location>
        <begin position="1336"/>
        <end position="1378"/>
    </location>
</feature>
<evidence type="ECO:0000256" key="13">
    <source>
        <dbReference type="PIRSR" id="PIRSR603915-2"/>
    </source>
</evidence>
<evidence type="ECO:0000256" key="7">
    <source>
        <dbReference type="ARBA" id="ARBA00022729"/>
    </source>
</evidence>
<evidence type="ECO:0000256" key="15">
    <source>
        <dbReference type="SAM" id="Phobius"/>
    </source>
</evidence>
<evidence type="ECO:0000256" key="12">
    <source>
        <dbReference type="ARBA" id="ARBA00023180"/>
    </source>
</evidence>
<dbReference type="InterPro" id="IPR036465">
    <property type="entry name" value="vWFA_dom_sf"/>
</dbReference>
<dbReference type="SUPFAM" id="SSF49723">
    <property type="entry name" value="Lipase/lipooxygenase domain (PLAT/LH2 domain)"/>
    <property type="match status" value="1"/>
</dbReference>
<dbReference type="SMART" id="SM00181">
    <property type="entry name" value="EGF"/>
    <property type="match status" value="17"/>
</dbReference>
<feature type="domain" description="EGF-like" evidence="16">
    <location>
        <begin position="1012"/>
        <end position="1052"/>
    </location>
</feature>
<evidence type="ECO:0000259" key="17">
    <source>
        <dbReference type="PROSITE" id="PS50095"/>
    </source>
</evidence>
<evidence type="ECO:0000256" key="9">
    <source>
        <dbReference type="ARBA" id="ARBA00022989"/>
    </source>
</evidence>
<evidence type="ECO:0000259" key="18">
    <source>
        <dbReference type="PROSITE" id="PS50234"/>
    </source>
</evidence>
<comment type="subcellular location">
    <subcellularLocation>
        <location evidence="1">Membrane</location>
        <topology evidence="1">Multi-pass membrane protein</topology>
    </subcellularLocation>
    <subcellularLocation>
        <location evidence="2">Secreted</location>
    </subcellularLocation>
</comment>
<evidence type="ECO:0000313" key="20">
    <source>
        <dbReference type="EMBL" id="CAH3140503.1"/>
    </source>
</evidence>
<feature type="domain" description="VWFA" evidence="18">
    <location>
        <begin position="1062"/>
        <end position="1238"/>
    </location>
</feature>
<feature type="domain" description="EGF-like" evidence="16">
    <location>
        <begin position="203"/>
        <end position="243"/>
    </location>
</feature>
<keyword evidence="6 15" id="KW-0812">Transmembrane</keyword>
<dbReference type="InterPro" id="IPR002859">
    <property type="entry name" value="PKD/REJ-like"/>
</dbReference>
<feature type="domain" description="EGF-like" evidence="16">
    <location>
        <begin position="970"/>
        <end position="1011"/>
    </location>
</feature>
<keyword evidence="12" id="KW-0325">Glycoprotein</keyword>
<dbReference type="InterPro" id="IPR001881">
    <property type="entry name" value="EGF-like_Ca-bd_dom"/>
</dbReference>
<feature type="transmembrane region" description="Helical" evidence="15">
    <location>
        <begin position="2827"/>
        <end position="2854"/>
    </location>
</feature>
<dbReference type="InterPro" id="IPR046791">
    <property type="entry name" value="Polycystin_dom"/>
</dbReference>
<dbReference type="InterPro" id="IPR001024">
    <property type="entry name" value="PLAT/LH2_dom"/>
</dbReference>
<feature type="transmembrane region" description="Helical" evidence="15">
    <location>
        <begin position="2516"/>
        <end position="2536"/>
    </location>
</feature>
<feature type="disulfide bond" evidence="13">
    <location>
        <begin position="3031"/>
        <end position="3044"/>
    </location>
</feature>
<dbReference type="InterPro" id="IPR003915">
    <property type="entry name" value="PKD_2"/>
</dbReference>
<feature type="domain" description="EGF-like" evidence="16">
    <location>
        <begin position="288"/>
        <end position="328"/>
    </location>
</feature>
<dbReference type="Pfam" id="PF00092">
    <property type="entry name" value="VWA"/>
    <property type="match status" value="3"/>
</dbReference>
<feature type="domain" description="EGF-like" evidence="16">
    <location>
        <begin position="1251"/>
        <end position="1293"/>
    </location>
</feature>
<feature type="transmembrane region" description="Helical" evidence="15">
    <location>
        <begin position="3224"/>
        <end position="3245"/>
    </location>
</feature>
<feature type="domain" description="EGF-like" evidence="16">
    <location>
        <begin position="160"/>
        <end position="202"/>
    </location>
</feature>
<dbReference type="SUPFAM" id="SSF53300">
    <property type="entry name" value="vWA-like"/>
    <property type="match status" value="3"/>
</dbReference>
<evidence type="ECO:0000256" key="10">
    <source>
        <dbReference type="ARBA" id="ARBA00023136"/>
    </source>
</evidence>
<dbReference type="PROSITE" id="PS01187">
    <property type="entry name" value="EGF_CA"/>
    <property type="match status" value="6"/>
</dbReference>
<dbReference type="Gene3D" id="2.60.60.20">
    <property type="entry name" value="PLAT/LH2 domain"/>
    <property type="match status" value="1"/>
</dbReference>
<keyword evidence="7" id="KW-0732">Signal</keyword>
<feature type="domain" description="EGF-like" evidence="16">
    <location>
        <begin position="119"/>
        <end position="159"/>
    </location>
</feature>
<dbReference type="InterPro" id="IPR000203">
    <property type="entry name" value="GPS"/>
</dbReference>
<feature type="domain" description="EGF-like" evidence="16">
    <location>
        <begin position="1464"/>
        <end position="1500"/>
    </location>
</feature>
<reference evidence="20 21" key="1">
    <citation type="submission" date="2022-05" db="EMBL/GenBank/DDBJ databases">
        <authorList>
            <consortium name="Genoscope - CEA"/>
            <person name="William W."/>
        </authorList>
    </citation>
    <scope>NUCLEOTIDE SEQUENCE [LARGE SCALE GENOMIC DNA]</scope>
</reference>
<dbReference type="InterPro" id="IPR009030">
    <property type="entry name" value="Growth_fac_rcpt_cys_sf"/>
</dbReference>
<evidence type="ECO:0000256" key="2">
    <source>
        <dbReference type="ARBA" id="ARBA00004613"/>
    </source>
</evidence>
<keyword evidence="5 14" id="KW-0245">EGF-like domain</keyword>
<dbReference type="GO" id="GO:0005509">
    <property type="term" value="F:calcium ion binding"/>
    <property type="evidence" value="ECO:0007669"/>
    <property type="project" value="InterPro"/>
</dbReference>
<feature type="domain" description="PA14" evidence="19">
    <location>
        <begin position="566"/>
        <end position="727"/>
    </location>
</feature>
<feature type="transmembrane region" description="Helical" evidence="15">
    <location>
        <begin position="3188"/>
        <end position="3212"/>
    </location>
</feature>
<evidence type="ECO:0000256" key="1">
    <source>
        <dbReference type="ARBA" id="ARBA00004141"/>
    </source>
</evidence>
<feature type="domain" description="EGF-like" evidence="16">
    <location>
        <begin position="30"/>
        <end position="75"/>
    </location>
</feature>
<dbReference type="InterPro" id="IPR049883">
    <property type="entry name" value="NOTCH1_EGF-like"/>
</dbReference>
<feature type="transmembrane region" description="Helical" evidence="15">
    <location>
        <begin position="3379"/>
        <end position="3400"/>
    </location>
</feature>
<dbReference type="Pfam" id="PF20519">
    <property type="entry name" value="Polycystin_dom"/>
    <property type="match status" value="1"/>
</dbReference>
<dbReference type="Pfam" id="PF12661">
    <property type="entry name" value="hEGF"/>
    <property type="match status" value="2"/>
</dbReference>
<dbReference type="FunFam" id="2.10.25.10:FF:000014">
    <property type="entry name" value="Latent-transforming growth factor beta-binding protein 3"/>
    <property type="match status" value="1"/>
</dbReference>
<dbReference type="Pfam" id="PF12947">
    <property type="entry name" value="EGF_3"/>
    <property type="match status" value="3"/>
</dbReference>
<dbReference type="Pfam" id="PF01477">
    <property type="entry name" value="PLAT"/>
    <property type="match status" value="1"/>
</dbReference>
<protein>
    <submittedName>
        <fullName evidence="20">Uncharacterized protein</fullName>
    </submittedName>
</protein>
<comment type="similarity">
    <text evidence="3">Belongs to the polycystin family.</text>
</comment>
<proteinExistence type="inferred from homology"/>
<feature type="domain" description="EGF-like" evidence="16">
    <location>
        <begin position="244"/>
        <end position="287"/>
    </location>
</feature>
<dbReference type="InterPro" id="IPR037524">
    <property type="entry name" value="PA14/GLEYA"/>
</dbReference>
<dbReference type="SUPFAM" id="SSF57184">
    <property type="entry name" value="Growth factor receptor domain"/>
    <property type="match status" value="4"/>
</dbReference>
<keyword evidence="11" id="KW-1015">Disulfide bond</keyword>
<dbReference type="GO" id="GO:0050982">
    <property type="term" value="P:detection of mechanical stimulus"/>
    <property type="evidence" value="ECO:0007669"/>
    <property type="project" value="TreeGrafter"/>
</dbReference>
<dbReference type="GO" id="GO:0005576">
    <property type="term" value="C:extracellular region"/>
    <property type="evidence" value="ECO:0007669"/>
    <property type="project" value="UniProtKB-SubCell"/>
</dbReference>
<evidence type="ECO:0000256" key="4">
    <source>
        <dbReference type="ARBA" id="ARBA00022525"/>
    </source>
</evidence>
<feature type="transmembrane region" description="Helical" evidence="15">
    <location>
        <begin position="3279"/>
        <end position="3296"/>
    </location>
</feature>
<evidence type="ECO:0000256" key="11">
    <source>
        <dbReference type="ARBA" id="ARBA00023157"/>
    </source>
</evidence>
<comment type="caution">
    <text evidence="20">The sequence shown here is derived from an EMBL/GenBank/DDBJ whole genome shotgun (WGS) entry which is preliminary data.</text>
</comment>
<feature type="domain" description="VWFA" evidence="18">
    <location>
        <begin position="781"/>
        <end position="965"/>
    </location>
</feature>
<dbReference type="PROSITE" id="PS01186">
    <property type="entry name" value="EGF_2"/>
    <property type="match status" value="7"/>
</dbReference>
<evidence type="ECO:0000313" key="21">
    <source>
        <dbReference type="Proteomes" id="UP001159428"/>
    </source>
</evidence>
<feature type="domain" description="EGF-like" evidence="16">
    <location>
        <begin position="1421"/>
        <end position="1463"/>
    </location>
</feature>
<dbReference type="PROSITE" id="PS50234">
    <property type="entry name" value="VWFA"/>
    <property type="match status" value="3"/>
</dbReference>
<feature type="transmembrane region" description="Helical" evidence="15">
    <location>
        <begin position="2874"/>
        <end position="2893"/>
    </location>
</feature>
<dbReference type="Pfam" id="PF02010">
    <property type="entry name" value="REJ"/>
    <property type="match status" value="1"/>
</dbReference>
<feature type="transmembrane region" description="Helical" evidence="15">
    <location>
        <begin position="2768"/>
        <end position="2789"/>
    </location>
</feature>
<dbReference type="InterPro" id="IPR000152">
    <property type="entry name" value="EGF-type_Asp/Asn_hydroxyl_site"/>
</dbReference>
<dbReference type="PROSITE" id="PS51820">
    <property type="entry name" value="PA14"/>
    <property type="match status" value="1"/>
</dbReference>